<organism evidence="6 7">
    <name type="scientific">Pseudoxanthomonas suwonensis</name>
    <dbReference type="NCBI Taxonomy" id="314722"/>
    <lineage>
        <taxon>Bacteria</taxon>
        <taxon>Pseudomonadati</taxon>
        <taxon>Pseudomonadota</taxon>
        <taxon>Gammaproteobacteria</taxon>
        <taxon>Lysobacterales</taxon>
        <taxon>Lysobacteraceae</taxon>
        <taxon>Pseudoxanthomonas</taxon>
    </lineage>
</organism>
<dbReference type="EMBL" id="CP011144">
    <property type="protein sequence ID" value="AKC86280.1"/>
    <property type="molecule type" value="Genomic_DNA"/>
</dbReference>
<dbReference type="PANTHER" id="PTHR42852:SF6">
    <property type="entry name" value="THIOL:DISULFIDE INTERCHANGE PROTEIN DSBE"/>
    <property type="match status" value="1"/>
</dbReference>
<dbReference type="InterPro" id="IPR013766">
    <property type="entry name" value="Thioredoxin_domain"/>
</dbReference>
<feature type="domain" description="Thioredoxin" evidence="5">
    <location>
        <begin position="57"/>
        <end position="196"/>
    </location>
</feature>
<dbReference type="KEGG" id="psuw:WQ53_05315"/>
<proteinExistence type="predicted"/>
<dbReference type="InterPro" id="IPR036249">
    <property type="entry name" value="Thioredoxin-like_sf"/>
</dbReference>
<dbReference type="InterPro" id="IPR050553">
    <property type="entry name" value="Thioredoxin_ResA/DsbE_sf"/>
</dbReference>
<evidence type="ECO:0000313" key="7">
    <source>
        <dbReference type="Proteomes" id="UP000033067"/>
    </source>
</evidence>
<protein>
    <recommendedName>
        <fullName evidence="5">Thioredoxin domain-containing protein</fullName>
    </recommendedName>
</protein>
<evidence type="ECO:0000313" key="6">
    <source>
        <dbReference type="EMBL" id="AKC86280.1"/>
    </source>
</evidence>
<gene>
    <name evidence="6" type="ORF">WQ53_05315</name>
</gene>
<dbReference type="Proteomes" id="UP000033067">
    <property type="component" value="Chromosome"/>
</dbReference>
<keyword evidence="2" id="KW-0201">Cytochrome c-type biogenesis</keyword>
<dbReference type="InterPro" id="IPR013740">
    <property type="entry name" value="Redoxin"/>
</dbReference>
<dbReference type="GO" id="GO:0017004">
    <property type="term" value="P:cytochrome complex assembly"/>
    <property type="evidence" value="ECO:0007669"/>
    <property type="project" value="UniProtKB-KW"/>
</dbReference>
<evidence type="ECO:0000256" key="1">
    <source>
        <dbReference type="ARBA" id="ARBA00004196"/>
    </source>
</evidence>
<dbReference type="GO" id="GO:0016491">
    <property type="term" value="F:oxidoreductase activity"/>
    <property type="evidence" value="ECO:0007669"/>
    <property type="project" value="InterPro"/>
</dbReference>
<dbReference type="SUPFAM" id="SSF52833">
    <property type="entry name" value="Thioredoxin-like"/>
    <property type="match status" value="1"/>
</dbReference>
<dbReference type="Gene3D" id="3.40.30.10">
    <property type="entry name" value="Glutaredoxin"/>
    <property type="match status" value="1"/>
</dbReference>
<name>A0A0E3UMQ8_9GAMM</name>
<dbReference type="RefSeq" id="WP_052631105.1">
    <property type="nucleotide sequence ID" value="NZ_CP011144.1"/>
</dbReference>
<evidence type="ECO:0000256" key="3">
    <source>
        <dbReference type="ARBA" id="ARBA00023157"/>
    </source>
</evidence>
<evidence type="ECO:0000259" key="5">
    <source>
        <dbReference type="PROSITE" id="PS51352"/>
    </source>
</evidence>
<evidence type="ECO:0000256" key="2">
    <source>
        <dbReference type="ARBA" id="ARBA00022748"/>
    </source>
</evidence>
<keyword evidence="7" id="KW-1185">Reference proteome</keyword>
<accession>A0A0E3UMQ8</accession>
<sequence>MRPGGRILAVALAAGGLGLAASWWFGNPWLRTDSGQRALQAAADATAPALPPGVRAARPGDPLPDIRLPDLDGNVVELTAIAPGRPLLVNVWASWCGPCIEEMPELQRFAREQGEDGVQVVGLALDTPEGVRGFLARVPVDYPILLETPGPADASVWLGNTRGLLPYSVLVDAQGRVAKQKLGPFAHGEVDGWARH</sequence>
<evidence type="ECO:0000256" key="4">
    <source>
        <dbReference type="ARBA" id="ARBA00023284"/>
    </source>
</evidence>
<keyword evidence="4" id="KW-0676">Redox-active center</keyword>
<reference evidence="6 7" key="1">
    <citation type="journal article" date="2015" name="Genome Announc.">
        <title>Complete Genome Sequence of Pseudoxanthomonas suwonensis Strain J1, a Cellulose-Degrading Bacterium Isolated from Leaf- and Wood-Enriched Soil.</title>
        <authorList>
            <person name="Hou L."/>
            <person name="Jiang J."/>
            <person name="Xu Z."/>
            <person name="Zhou Y."/>
            <person name="Leung F.C."/>
        </authorList>
    </citation>
    <scope>NUCLEOTIDE SEQUENCE [LARGE SCALE GENOMIC DNA]</scope>
    <source>
        <strain evidence="6 7">J1</strain>
    </source>
</reference>
<dbReference type="AlphaFoldDB" id="A0A0E3UMQ8"/>
<comment type="subcellular location">
    <subcellularLocation>
        <location evidence="1">Cell envelope</location>
    </subcellularLocation>
</comment>
<dbReference type="Pfam" id="PF08534">
    <property type="entry name" value="Redoxin"/>
    <property type="match status" value="1"/>
</dbReference>
<keyword evidence="3" id="KW-1015">Disulfide bond</keyword>
<dbReference type="PROSITE" id="PS51352">
    <property type="entry name" value="THIOREDOXIN_2"/>
    <property type="match status" value="1"/>
</dbReference>
<dbReference type="PATRIC" id="fig|314722.6.peg.1119"/>
<dbReference type="CDD" id="cd02966">
    <property type="entry name" value="TlpA_like_family"/>
    <property type="match status" value="1"/>
</dbReference>
<dbReference type="GO" id="GO:0030313">
    <property type="term" value="C:cell envelope"/>
    <property type="evidence" value="ECO:0007669"/>
    <property type="project" value="UniProtKB-SubCell"/>
</dbReference>
<dbReference type="OrthoDB" id="9796554at2"/>
<dbReference type="PANTHER" id="PTHR42852">
    <property type="entry name" value="THIOL:DISULFIDE INTERCHANGE PROTEIN DSBE"/>
    <property type="match status" value="1"/>
</dbReference>